<reference evidence="2" key="2">
    <citation type="submission" date="2023-07" db="EMBL/GenBank/DDBJ databases">
        <authorList>
            <consortium name="Lawrence Berkeley National Laboratory"/>
            <person name="Haridas S."/>
            <person name="Hensen N."/>
            <person name="Bonometti L."/>
            <person name="Westerberg I."/>
            <person name="Brannstrom I.O."/>
            <person name="Guillou S."/>
            <person name="Cros-Aarteil S."/>
            <person name="Calhoun S."/>
            <person name="Kuo A."/>
            <person name="Mondo S."/>
            <person name="Pangilinan J."/>
            <person name="Riley R."/>
            <person name="LaButti K."/>
            <person name="Andreopoulos B."/>
            <person name="Lipzen A."/>
            <person name="Chen C."/>
            <person name="Yanf M."/>
            <person name="Daum C."/>
            <person name="Ng V."/>
            <person name="Clum A."/>
            <person name="Steindorff A."/>
            <person name="Ohm R."/>
            <person name="Martin F."/>
            <person name="Silar P."/>
            <person name="Natvig D."/>
            <person name="Lalanne C."/>
            <person name="Gautier V."/>
            <person name="Ament-velasquez S.L."/>
            <person name="Kruys A."/>
            <person name="Hutchinson M.I."/>
            <person name="Powell A.J."/>
            <person name="Barry K."/>
            <person name="Miller A.N."/>
            <person name="Grigoriev I.V."/>
            <person name="Debuchy R."/>
            <person name="Gladieux P."/>
            <person name="Thoren M.H."/>
            <person name="Johannesson H."/>
        </authorList>
    </citation>
    <scope>NUCLEOTIDE SEQUENCE</scope>
    <source>
        <strain evidence="2">FGSC 1904</strain>
    </source>
</reference>
<keyword evidence="3" id="KW-1185">Reference proteome</keyword>
<keyword evidence="1" id="KW-0812">Transmembrane</keyword>
<comment type="caution">
    <text evidence="2">The sequence shown here is derived from an EMBL/GenBank/DDBJ whole genome shotgun (WGS) entry which is preliminary data.</text>
</comment>
<evidence type="ECO:0000256" key="1">
    <source>
        <dbReference type="SAM" id="Phobius"/>
    </source>
</evidence>
<gene>
    <name evidence="2" type="ORF">B0T20DRAFT_151315</name>
</gene>
<accession>A0AAE0PIN3</accession>
<protein>
    <submittedName>
        <fullName evidence="2">Uncharacterized protein</fullName>
    </submittedName>
</protein>
<organism evidence="2 3">
    <name type="scientific">Sordaria brevicollis</name>
    <dbReference type="NCBI Taxonomy" id="83679"/>
    <lineage>
        <taxon>Eukaryota</taxon>
        <taxon>Fungi</taxon>
        <taxon>Dikarya</taxon>
        <taxon>Ascomycota</taxon>
        <taxon>Pezizomycotina</taxon>
        <taxon>Sordariomycetes</taxon>
        <taxon>Sordariomycetidae</taxon>
        <taxon>Sordariales</taxon>
        <taxon>Sordariaceae</taxon>
        <taxon>Sordaria</taxon>
    </lineage>
</organism>
<dbReference type="EMBL" id="JAUTDP010000003">
    <property type="protein sequence ID" value="KAK3400685.1"/>
    <property type="molecule type" value="Genomic_DNA"/>
</dbReference>
<sequence length="193" mass="22123">MAVLCSVGPTFFFFFFSRLLLFFFQFFVSPSISSSFSFSYSCFFFHLVPKLSTACYQFLCHERPKCKDRCRYHGRVGVHQFPDMVAHRSPWTLGLSCWKTRLCQHGFRGCILGQWLCAMECQSPRPLFVGLLRNFVTFLLCSTNLVRSSSCLLIHILSASSLAKPMDLYVLSTSLSSPNCLSRRKETEGRTMP</sequence>
<dbReference type="Proteomes" id="UP001281003">
    <property type="component" value="Unassembled WGS sequence"/>
</dbReference>
<evidence type="ECO:0000313" key="3">
    <source>
        <dbReference type="Proteomes" id="UP001281003"/>
    </source>
</evidence>
<name>A0AAE0PIN3_SORBR</name>
<proteinExistence type="predicted"/>
<feature type="transmembrane region" description="Helical" evidence="1">
    <location>
        <begin position="12"/>
        <end position="32"/>
    </location>
</feature>
<reference evidence="2" key="1">
    <citation type="journal article" date="2023" name="Mol. Phylogenet. Evol.">
        <title>Genome-scale phylogeny and comparative genomics of the fungal order Sordariales.</title>
        <authorList>
            <person name="Hensen N."/>
            <person name="Bonometti L."/>
            <person name="Westerberg I."/>
            <person name="Brannstrom I.O."/>
            <person name="Guillou S."/>
            <person name="Cros-Aarteil S."/>
            <person name="Calhoun S."/>
            <person name="Haridas S."/>
            <person name="Kuo A."/>
            <person name="Mondo S."/>
            <person name="Pangilinan J."/>
            <person name="Riley R."/>
            <person name="LaButti K."/>
            <person name="Andreopoulos B."/>
            <person name="Lipzen A."/>
            <person name="Chen C."/>
            <person name="Yan M."/>
            <person name="Daum C."/>
            <person name="Ng V."/>
            <person name="Clum A."/>
            <person name="Steindorff A."/>
            <person name="Ohm R.A."/>
            <person name="Martin F."/>
            <person name="Silar P."/>
            <person name="Natvig D.O."/>
            <person name="Lalanne C."/>
            <person name="Gautier V."/>
            <person name="Ament-Velasquez S.L."/>
            <person name="Kruys A."/>
            <person name="Hutchinson M.I."/>
            <person name="Powell A.J."/>
            <person name="Barry K."/>
            <person name="Miller A.N."/>
            <person name="Grigoriev I.V."/>
            <person name="Debuchy R."/>
            <person name="Gladieux P."/>
            <person name="Hiltunen Thoren M."/>
            <person name="Johannesson H."/>
        </authorList>
    </citation>
    <scope>NUCLEOTIDE SEQUENCE</scope>
    <source>
        <strain evidence="2">FGSC 1904</strain>
    </source>
</reference>
<keyword evidence="1" id="KW-0472">Membrane</keyword>
<evidence type="ECO:0000313" key="2">
    <source>
        <dbReference type="EMBL" id="KAK3400685.1"/>
    </source>
</evidence>
<dbReference type="AlphaFoldDB" id="A0AAE0PIN3"/>
<keyword evidence="1" id="KW-1133">Transmembrane helix</keyword>